<evidence type="ECO:0000256" key="2">
    <source>
        <dbReference type="ARBA" id="ARBA00023315"/>
    </source>
</evidence>
<dbReference type="PANTHER" id="PTHR43877">
    <property type="entry name" value="AMINOALKYLPHOSPHONATE N-ACETYLTRANSFERASE-RELATED-RELATED"/>
    <property type="match status" value="1"/>
</dbReference>
<name>A0A7W6HIH2_9HYPH</name>
<sequence>MKADSAMLPRTNAAMEGMVIVRSARLDELEALSAIGLAAWQKGIAPHVPAEVVGRLNQTNPFVPFLKALGPSVLVAEIDGCPAGIGACETGADQISDVWVDLAFEGRSAGSGLVKALEDRIRAAGFATVRMQVAAANDRALGLYKHLGYREVWRKVELDTVLETELEKIGLEKRLAAPA</sequence>
<dbReference type="AlphaFoldDB" id="A0A7W6HIH2"/>
<dbReference type="EC" id="2.3.1.267" evidence="4"/>
<evidence type="ECO:0000313" key="5">
    <source>
        <dbReference type="Proteomes" id="UP000588647"/>
    </source>
</evidence>
<evidence type="ECO:0000256" key="1">
    <source>
        <dbReference type="ARBA" id="ARBA00022679"/>
    </source>
</evidence>
<comment type="caution">
    <text evidence="4">The sequence shown here is derived from an EMBL/GenBank/DDBJ whole genome shotgun (WGS) entry which is preliminary data.</text>
</comment>
<dbReference type="SUPFAM" id="SSF55729">
    <property type="entry name" value="Acyl-CoA N-acyltransferases (Nat)"/>
    <property type="match status" value="1"/>
</dbReference>
<evidence type="ECO:0000313" key="4">
    <source>
        <dbReference type="EMBL" id="MBB4005562.1"/>
    </source>
</evidence>
<dbReference type="GO" id="GO:0008999">
    <property type="term" value="F:protein-N-terminal-alanine acetyltransferase activity"/>
    <property type="evidence" value="ECO:0007669"/>
    <property type="project" value="UniProtKB-EC"/>
</dbReference>
<keyword evidence="1 4" id="KW-0808">Transferase</keyword>
<dbReference type="EMBL" id="JACIEM010000007">
    <property type="protein sequence ID" value="MBB4005562.1"/>
    <property type="molecule type" value="Genomic_DNA"/>
</dbReference>
<keyword evidence="5" id="KW-1185">Reference proteome</keyword>
<dbReference type="InterPro" id="IPR050832">
    <property type="entry name" value="Bact_Acetyltransf"/>
</dbReference>
<dbReference type="InterPro" id="IPR016181">
    <property type="entry name" value="Acyl_CoA_acyltransferase"/>
</dbReference>
<dbReference type="Gene3D" id="3.40.630.30">
    <property type="match status" value="1"/>
</dbReference>
<dbReference type="PROSITE" id="PS51186">
    <property type="entry name" value="GNAT"/>
    <property type="match status" value="1"/>
</dbReference>
<dbReference type="RefSeq" id="WP_343058970.1">
    <property type="nucleotide sequence ID" value="NZ_JAAAMM010000007.1"/>
</dbReference>
<feature type="domain" description="N-acetyltransferase" evidence="3">
    <location>
        <begin position="19"/>
        <end position="167"/>
    </location>
</feature>
<dbReference type="CDD" id="cd04301">
    <property type="entry name" value="NAT_SF"/>
    <property type="match status" value="1"/>
</dbReference>
<proteinExistence type="predicted"/>
<reference evidence="4 5" key="1">
    <citation type="submission" date="2020-08" db="EMBL/GenBank/DDBJ databases">
        <title>Genomic Encyclopedia of Type Strains, Phase IV (KMG-IV): sequencing the most valuable type-strain genomes for metagenomic binning, comparative biology and taxonomic classification.</title>
        <authorList>
            <person name="Goeker M."/>
        </authorList>
    </citation>
    <scope>NUCLEOTIDE SEQUENCE [LARGE SCALE GENOMIC DNA]</scope>
    <source>
        <strain evidence="4 5">DSM 103570</strain>
    </source>
</reference>
<organism evidence="4 5">
    <name type="scientific">Aurantimonas endophytica</name>
    <dbReference type="NCBI Taxonomy" id="1522175"/>
    <lineage>
        <taxon>Bacteria</taxon>
        <taxon>Pseudomonadati</taxon>
        <taxon>Pseudomonadota</taxon>
        <taxon>Alphaproteobacteria</taxon>
        <taxon>Hyphomicrobiales</taxon>
        <taxon>Aurantimonadaceae</taxon>
        <taxon>Aurantimonas</taxon>
    </lineage>
</organism>
<protein>
    <submittedName>
        <fullName evidence="4">Ribosomal-protein-alanine N-acetyltransferase</fullName>
        <ecNumber evidence="4">2.3.1.267</ecNumber>
    </submittedName>
</protein>
<dbReference type="Pfam" id="PF00583">
    <property type="entry name" value="Acetyltransf_1"/>
    <property type="match status" value="1"/>
</dbReference>
<evidence type="ECO:0000259" key="3">
    <source>
        <dbReference type="PROSITE" id="PS51186"/>
    </source>
</evidence>
<accession>A0A7W6HIH2</accession>
<dbReference type="InterPro" id="IPR000182">
    <property type="entry name" value="GNAT_dom"/>
</dbReference>
<keyword evidence="2 4" id="KW-0012">Acyltransferase</keyword>
<gene>
    <name evidence="4" type="ORF">GGR03_004664</name>
</gene>
<dbReference type="Proteomes" id="UP000588647">
    <property type="component" value="Unassembled WGS sequence"/>
</dbReference>